<dbReference type="GO" id="GO:0008360">
    <property type="term" value="P:regulation of cell shape"/>
    <property type="evidence" value="ECO:0007669"/>
    <property type="project" value="UniProtKB-KW"/>
</dbReference>
<dbReference type="GO" id="GO:0008270">
    <property type="term" value="F:zinc ion binding"/>
    <property type="evidence" value="ECO:0007669"/>
    <property type="project" value="UniProtKB-UniRule"/>
</dbReference>
<keyword evidence="1" id="KW-0067">ATP-binding</keyword>
<dbReference type="InterPro" id="IPR043703">
    <property type="entry name" value="Lipid_II_synth_MurT"/>
</dbReference>
<dbReference type="SUPFAM" id="SSF53623">
    <property type="entry name" value="MurD-like peptide ligases, catalytic domain"/>
    <property type="match status" value="1"/>
</dbReference>
<comment type="function">
    <text evidence="1">The lipid II isoglutaminyl synthase complex catalyzes the formation of alpha-D-isoglutamine in the cell wall lipid II stem peptide. The MurT subunit catalyzes the ATP-dependent amidation of D-glutamate residue of lipid II, converting it to an isoglutamine residue.</text>
</comment>
<dbReference type="InterPro" id="IPR036565">
    <property type="entry name" value="Mur-like_cat_sf"/>
</dbReference>
<keyword evidence="1" id="KW-0862">Zinc</keyword>
<dbReference type="RefSeq" id="WP_013825554.1">
    <property type="nucleotide sequence ID" value="NC_015574.1"/>
</dbReference>
<dbReference type="EMBL" id="CP002772">
    <property type="protein sequence ID" value="AEG18052.1"/>
    <property type="molecule type" value="Genomic_DNA"/>
</dbReference>
<reference evidence="4 5" key="1">
    <citation type="journal article" date="2014" name="Int. J. Syst. Evol. Microbiol.">
        <title>Methanobacterium paludis sp. nov. and a novel strain of Methanobacterium lacus isolated from northern peatlands.</title>
        <authorList>
            <person name="Cadillo-Quiroz H."/>
            <person name="Brauer S.L."/>
            <person name="Goodson N."/>
            <person name="Yavitt J.B."/>
            <person name="Zinder S.H."/>
        </authorList>
    </citation>
    <scope>NUCLEOTIDE SEQUENCE [LARGE SCALE GENOMIC DNA]</scope>
    <source>
        <strain evidence="5">DSM 25820 / JCM 18151 / SWAN1</strain>
    </source>
</reference>
<comment type="catalytic activity">
    <reaction evidence="1">
        <text>beta-D-GlcNAc-(1-&gt;4)-Mur2Ac(oyl-L-Ala-gamma-D-Glu-L-Lys-D-Ala-D-Ala)-di-trans,octa-cis-undecaprenyl diphosphate + L-glutamine + ATP + H2O = beta-D-GlcNAc-(1-&gt;4)-Mur2Ac(oyl-L-Ala-D-isoglutaminyl-L-Lys-D-Ala-D-Ala)-di-trans,octa-cis-undecaprenyl diphosphate + L-glutamate + ADP + phosphate + H(+)</text>
        <dbReference type="Rhea" id="RHEA:57928"/>
        <dbReference type="ChEBI" id="CHEBI:15377"/>
        <dbReference type="ChEBI" id="CHEBI:15378"/>
        <dbReference type="ChEBI" id="CHEBI:29985"/>
        <dbReference type="ChEBI" id="CHEBI:30616"/>
        <dbReference type="ChEBI" id="CHEBI:43474"/>
        <dbReference type="ChEBI" id="CHEBI:58359"/>
        <dbReference type="ChEBI" id="CHEBI:60033"/>
        <dbReference type="ChEBI" id="CHEBI:62233"/>
        <dbReference type="ChEBI" id="CHEBI:456216"/>
        <dbReference type="EC" id="6.3.5.13"/>
    </reaction>
</comment>
<sequence length="457" mass="51994">MVLRSSILIGKLTKFALNAVGMGATALPGKVALKIDPDLLSVLDARCEKKVIVTGTNGKTTTNNLIYHILTGKYGSVLSNLKGANMPQGVASAFINNTKKKYDWGVFEVDEGSFKEVVNYIKPDYVIITNFFRDQLDRYGEIEHTSQIVYDALKPLDSTLILNADDPSVVKFKELGKKNVYYGVSENDFSDKYQMVIETRFCPLCMDRLEYEYFNYGQLGKYYCKNCGLENPTYDYRISSIKYRNDEYYFDVVAADKKIENLRFGYEGIYNAYNCCAALAFCLEIGMDVEMVTERIENFEYHLGRMENFEFPDKTVKLVLSKNPIGLTEVIKVIFSDERKKSVLFILNDNPADGKDISWIWDADMGRLKDIKNLDSVYCSGIRAEDIALRIKYADVPSKIVKTIKRVKREDGIETAISQVLTEKVDVVYVLPTYTAVFKARDILLKHLKSSESSLKD</sequence>
<feature type="binding site" evidence="1">
    <location>
        <position position="227"/>
    </location>
    <ligand>
        <name>Zn(2+)</name>
        <dbReference type="ChEBI" id="CHEBI:29105"/>
    </ligand>
</feature>
<dbReference type="Pfam" id="PF08245">
    <property type="entry name" value="Mur_ligase_M"/>
    <property type="match status" value="1"/>
</dbReference>
<evidence type="ECO:0000256" key="1">
    <source>
        <dbReference type="HAMAP-Rule" id="MF_02214"/>
    </source>
</evidence>
<dbReference type="InterPro" id="IPR013221">
    <property type="entry name" value="Mur_ligase_cen"/>
</dbReference>
<dbReference type="PANTHER" id="PTHR23135:SF7">
    <property type="entry name" value="LIPID II ISOGLUTAMINYL SYNTHASE (GLUTAMINE-HYDROLYZING) SUBUNIT MURT"/>
    <property type="match status" value="1"/>
</dbReference>
<keyword evidence="1" id="KW-0573">Peptidoglycan synthesis</keyword>
<feature type="binding site" evidence="1">
    <location>
        <position position="202"/>
    </location>
    <ligand>
        <name>Zn(2+)</name>
        <dbReference type="ChEBI" id="CHEBI:29105"/>
    </ligand>
</feature>
<dbReference type="UniPathway" id="UPA00219"/>
<gene>
    <name evidence="1" type="primary">murT</name>
    <name evidence="4" type="ordered locus">MSWAN_1029</name>
</gene>
<dbReference type="EC" id="6.3.5.13" evidence="1"/>
<dbReference type="Proteomes" id="UP000009231">
    <property type="component" value="Chromosome"/>
</dbReference>
<dbReference type="GO" id="GO:0016881">
    <property type="term" value="F:acid-amino acid ligase activity"/>
    <property type="evidence" value="ECO:0007669"/>
    <property type="project" value="InterPro"/>
</dbReference>
<dbReference type="GO" id="GO:0071555">
    <property type="term" value="P:cell wall organization"/>
    <property type="evidence" value="ECO:0007669"/>
    <property type="project" value="UniProtKB-KW"/>
</dbReference>
<dbReference type="AlphaFoldDB" id="F6D3Q8"/>
<evidence type="ECO:0000259" key="2">
    <source>
        <dbReference type="Pfam" id="PF08245"/>
    </source>
</evidence>
<comment type="similarity">
    <text evidence="1">Belongs to the MurCDEF family. MurT subfamily.</text>
</comment>
<dbReference type="KEGG" id="mew:MSWAN_1029"/>
<dbReference type="PANTHER" id="PTHR23135">
    <property type="entry name" value="MUR LIGASE FAMILY MEMBER"/>
    <property type="match status" value="1"/>
</dbReference>
<dbReference type="HAMAP" id="MF_02214">
    <property type="entry name" value="Lipid_II_synth_MurT"/>
    <property type="match status" value="1"/>
</dbReference>
<accession>F6D3Q8</accession>
<evidence type="ECO:0000313" key="4">
    <source>
        <dbReference type="EMBL" id="AEG18052.1"/>
    </source>
</evidence>
<feature type="domain" description="Mur ligase central" evidence="2">
    <location>
        <begin position="53"/>
        <end position="192"/>
    </location>
</feature>
<dbReference type="eggNOG" id="arCOG02821">
    <property type="taxonomic scope" value="Archaea"/>
</dbReference>
<feature type="binding site" evidence="1">
    <location>
        <position position="224"/>
    </location>
    <ligand>
        <name>Zn(2+)</name>
        <dbReference type="ChEBI" id="CHEBI:29105"/>
    </ligand>
</feature>
<dbReference type="GO" id="GO:0140282">
    <property type="term" value="F:carbon-nitrogen ligase activity on lipid II"/>
    <property type="evidence" value="ECO:0007669"/>
    <property type="project" value="UniProtKB-UniRule"/>
</dbReference>
<feature type="active site" evidence="1">
    <location>
        <position position="356"/>
    </location>
</feature>
<name>F6D3Q8_METPW</name>
<protein>
    <recommendedName>
        <fullName evidence="1">Lipid II isoglutaminyl synthase (glutamine-hydrolyzing) subunit MurT</fullName>
        <ecNumber evidence="1">6.3.5.13</ecNumber>
    </recommendedName>
</protein>
<keyword evidence="1" id="KW-0547">Nucleotide-binding</keyword>
<evidence type="ECO:0000259" key="3">
    <source>
        <dbReference type="Pfam" id="PF08353"/>
    </source>
</evidence>
<feature type="binding site" evidence="1">
    <location>
        <position position="205"/>
    </location>
    <ligand>
        <name>Zn(2+)</name>
        <dbReference type="ChEBI" id="CHEBI:29105"/>
    </ligand>
</feature>
<comment type="pathway">
    <text evidence="1">Cell wall biogenesis; peptidoglycan biosynthesis.</text>
</comment>
<dbReference type="STRING" id="868131.MSWAN_1029"/>
<comment type="catalytic activity">
    <reaction evidence="1">
        <text>beta-D-GlcNAc-(1-&gt;4)-Mur2Ac(oyl-L-Ala-gamma-D-Glu-L-Lys-D-Ala-D-Ala)-di-trans,octa-cis-undecaprenyl diphosphate + ATP = beta-D-GlcNAc-(1-&gt;4)-Mur2Ac(oyl-L-Ala-gamma-D-O-P-Glu-L-Lys-D-Ala-D-Ala)-di-trans,octa-cis-undecaprenyl diphosphate + ADP</text>
        <dbReference type="Rhea" id="RHEA:59488"/>
        <dbReference type="ChEBI" id="CHEBI:30616"/>
        <dbReference type="ChEBI" id="CHEBI:60033"/>
        <dbReference type="ChEBI" id="CHEBI:143132"/>
        <dbReference type="ChEBI" id="CHEBI:456216"/>
    </reaction>
</comment>
<keyword evidence="1" id="KW-0479">Metal-binding</keyword>
<dbReference type="InterPro" id="IPR013564">
    <property type="entry name" value="MurT_C"/>
</dbReference>
<dbReference type="Pfam" id="PF08353">
    <property type="entry name" value="MurT_C"/>
    <property type="match status" value="1"/>
</dbReference>
<feature type="domain" description="Lipid II isoglutaminyl synthase (glutamine-hydrolyzing) subunit MurT C-terminal" evidence="3">
    <location>
        <begin position="320"/>
        <end position="436"/>
    </location>
</feature>
<keyword evidence="1" id="KW-0961">Cell wall biogenesis/degradation</keyword>
<keyword evidence="5" id="KW-1185">Reference proteome</keyword>
<proteinExistence type="inferred from homology"/>
<evidence type="ECO:0000313" key="5">
    <source>
        <dbReference type="Proteomes" id="UP000009231"/>
    </source>
</evidence>
<keyword evidence="1" id="KW-0436">Ligase</keyword>
<comment type="catalytic activity">
    <reaction evidence="1">
        <text>beta-D-GlcNAc-(1-&gt;4)-Mur2Ac(oyl-L-Ala-gamma-D-O-P-Glu-L-Lys-D-Ala-D-Ala)-di-trans,octa-cis-undecaprenyl diphosphate + NH4(+) = beta-D-GlcNAc-(1-&gt;4)-Mur2Ac(oyl-L-Ala-D-isoglutaminyl-L-Lys-D-Ala-D-Ala)-di-trans,octa-cis-undecaprenyl diphosphate + phosphate + H(+)</text>
        <dbReference type="Rhea" id="RHEA:57932"/>
        <dbReference type="ChEBI" id="CHEBI:15378"/>
        <dbReference type="ChEBI" id="CHEBI:28938"/>
        <dbReference type="ChEBI" id="CHEBI:43474"/>
        <dbReference type="ChEBI" id="CHEBI:62233"/>
        <dbReference type="ChEBI" id="CHEBI:143132"/>
    </reaction>
</comment>
<dbReference type="GO" id="GO:0005524">
    <property type="term" value="F:ATP binding"/>
    <property type="evidence" value="ECO:0007669"/>
    <property type="project" value="UniProtKB-UniRule"/>
</dbReference>
<dbReference type="Gene3D" id="3.40.1190.10">
    <property type="entry name" value="Mur-like, catalytic domain"/>
    <property type="match status" value="1"/>
</dbReference>
<dbReference type="HOGENOM" id="CLU_041534_0_0_2"/>
<keyword evidence="1" id="KW-0133">Cell shape</keyword>
<organism evidence="4 5">
    <name type="scientific">Methanobacterium paludis (strain DSM 25820 / JCM 18151 / SWAN1)</name>
    <dbReference type="NCBI Taxonomy" id="868131"/>
    <lineage>
        <taxon>Archaea</taxon>
        <taxon>Methanobacteriati</taxon>
        <taxon>Methanobacteriota</taxon>
        <taxon>Methanomada group</taxon>
        <taxon>Methanobacteria</taxon>
        <taxon>Methanobacteriales</taxon>
        <taxon>Methanobacteriaceae</taxon>
        <taxon>Methanobacterium</taxon>
    </lineage>
</organism>
<comment type="subunit">
    <text evidence="1">Forms a heterodimer with GatD.</text>
</comment>
<dbReference type="GeneID" id="10668533"/>